<evidence type="ECO:0000313" key="3">
    <source>
        <dbReference type="Proteomes" id="UP000655751"/>
    </source>
</evidence>
<feature type="domain" description="NAD(P)-binding" evidence="1">
    <location>
        <begin position="7"/>
        <end position="152"/>
    </location>
</feature>
<dbReference type="SUPFAM" id="SSF51735">
    <property type="entry name" value="NAD(P)-binding Rossmann-fold domains"/>
    <property type="match status" value="1"/>
</dbReference>
<reference evidence="2" key="1">
    <citation type="submission" date="2020-11" db="EMBL/GenBank/DDBJ databases">
        <title>Nocardia NEAU-351.nov., a novel actinomycete isolated from the cow dung.</title>
        <authorList>
            <person name="Zhang X."/>
        </authorList>
    </citation>
    <scope>NUCLEOTIDE SEQUENCE</scope>
    <source>
        <strain evidence="2">NEAU-351</strain>
    </source>
</reference>
<evidence type="ECO:0000259" key="1">
    <source>
        <dbReference type="Pfam" id="PF13460"/>
    </source>
</evidence>
<dbReference type="InterPro" id="IPR036291">
    <property type="entry name" value="NAD(P)-bd_dom_sf"/>
</dbReference>
<organism evidence="2 3">
    <name type="scientific">Nocardia bovistercoris</name>
    <dbReference type="NCBI Taxonomy" id="2785916"/>
    <lineage>
        <taxon>Bacteria</taxon>
        <taxon>Bacillati</taxon>
        <taxon>Actinomycetota</taxon>
        <taxon>Actinomycetes</taxon>
        <taxon>Mycobacteriales</taxon>
        <taxon>Nocardiaceae</taxon>
        <taxon>Nocardia</taxon>
    </lineage>
</organism>
<dbReference type="InterPro" id="IPR051207">
    <property type="entry name" value="ComplexI_NDUFA9_subunit"/>
</dbReference>
<dbReference type="Gene3D" id="3.40.50.720">
    <property type="entry name" value="NAD(P)-binding Rossmann-like Domain"/>
    <property type="match status" value="1"/>
</dbReference>
<evidence type="ECO:0000313" key="2">
    <source>
        <dbReference type="EMBL" id="MBH0781157.1"/>
    </source>
</evidence>
<dbReference type="AlphaFoldDB" id="A0A931IJJ8"/>
<dbReference type="PANTHER" id="PTHR12126:SF11">
    <property type="entry name" value="NADH DEHYDROGENASE [UBIQUINONE] 1 ALPHA SUBCOMPLEX SUBUNIT 9, MITOCHONDRIAL"/>
    <property type="match status" value="1"/>
</dbReference>
<accession>A0A931IJJ8</accession>
<comment type="caution">
    <text evidence="2">The sequence shown here is derived from an EMBL/GenBank/DDBJ whole genome shotgun (WGS) entry which is preliminary data.</text>
</comment>
<gene>
    <name evidence="2" type="ORF">IT779_33275</name>
</gene>
<dbReference type="RefSeq" id="WP_196153454.1">
    <property type="nucleotide sequence ID" value="NZ_JADMLG010000021.1"/>
</dbReference>
<dbReference type="EMBL" id="JADMLG010000021">
    <property type="protein sequence ID" value="MBH0781157.1"/>
    <property type="molecule type" value="Genomic_DNA"/>
</dbReference>
<dbReference type="PANTHER" id="PTHR12126">
    <property type="entry name" value="NADH-UBIQUINONE OXIDOREDUCTASE 39 KDA SUBUNIT-RELATED"/>
    <property type="match status" value="1"/>
</dbReference>
<proteinExistence type="predicted"/>
<dbReference type="Proteomes" id="UP000655751">
    <property type="component" value="Unassembled WGS sequence"/>
</dbReference>
<name>A0A931IJJ8_9NOCA</name>
<dbReference type="GO" id="GO:0044877">
    <property type="term" value="F:protein-containing complex binding"/>
    <property type="evidence" value="ECO:0007669"/>
    <property type="project" value="TreeGrafter"/>
</dbReference>
<dbReference type="InterPro" id="IPR016040">
    <property type="entry name" value="NAD(P)-bd_dom"/>
</dbReference>
<keyword evidence="3" id="KW-1185">Reference proteome</keyword>
<sequence>MRVLVAGSTGFIGRRLCPALEKAGHEVHAMTRHPERYKGAGTAVGADVSDPASLRAALDGRESAYYLVHSLASSDFRRRDADAAREFGAAAAAAGLTRIVYLGGLGDDRDDLSAHLRSRREVEGLLGAAGVPVTTLRAGIIVGDGGISWEITRQLVEHLPAMVTPRWVRTRTQPIAVDDVIRYLVGILDIPETAGKTFEIGGADVLEYIDMLRRVARIEGRRLAVVPVPMLSPRLSSLWLALVTDVDSRTGRSLVDSMVNEVVVRDDGIREFLPFEPIGYDEAVLRALGERVGIRHAS</sequence>
<dbReference type="Pfam" id="PF13460">
    <property type="entry name" value="NAD_binding_10"/>
    <property type="match status" value="1"/>
</dbReference>
<protein>
    <submittedName>
        <fullName evidence="2">NAD(P)H-binding protein</fullName>
    </submittedName>
</protein>